<proteinExistence type="inferred from homology"/>
<feature type="transmembrane region" description="Helical" evidence="14">
    <location>
        <begin position="290"/>
        <end position="313"/>
    </location>
</feature>
<organism evidence="15 16">
    <name type="scientific">Haloferula chungangensis</name>
    <dbReference type="NCBI Taxonomy" id="1048331"/>
    <lineage>
        <taxon>Bacteria</taxon>
        <taxon>Pseudomonadati</taxon>
        <taxon>Verrucomicrobiota</taxon>
        <taxon>Verrucomicrobiia</taxon>
        <taxon>Verrucomicrobiales</taxon>
        <taxon>Verrucomicrobiaceae</taxon>
        <taxon>Haloferula</taxon>
    </lineage>
</organism>
<feature type="transmembrane region" description="Helical" evidence="14">
    <location>
        <begin position="6"/>
        <end position="25"/>
    </location>
</feature>
<sequence>MTSLYIIAGYLLLLIGLGIVSNRFSKGTSADFFVVSRTVGSFLLLMSIFGTTMTGFALVGSTGKAYTSGIGTYGLMASWSGLIHSAVFFLVGIRLWAVGKKHGYLTQCEYFRNRYDAPAIGYILFPILILLLIPYLLVGVIAAGKFIQASTKGMFPEQFELLLPNGNPHPLSGGIPPELGGGAICAIVLFYVFFGGLRGAVWANTFQTIVFMVTGIIAFYMISNKLGGLQAASQAVLESDFAKPRAAREGMIGQAQFFTYCFIPLSVGMFPHLFQHWLTAKSAKTFKLTVVAHPIFIMIVWVPCILIGIWAAAHVGPLGPGQSPNSILGRMVESLVHSPVLSGLVGAGVLAAIMSSLDSQFMCLGTMFTRDIVIRKFGEDRFTDQQKVLIARGFILLIVALTYGLACALMDTAQVFALGVWCFSGFAGLFPLIVGSVYWKGTTKAGAISCILVTATVWCILFYHDIIAVKPAGAEEDELLIAGMMPVTLIIAASAITLVVVSLLTKKPSDTTLKKFFA</sequence>
<dbReference type="PANTHER" id="PTHR48086">
    <property type="entry name" value="SODIUM/PROLINE SYMPORTER-RELATED"/>
    <property type="match status" value="1"/>
</dbReference>
<keyword evidence="8" id="KW-0915">Sodium</keyword>
<evidence type="ECO:0000256" key="7">
    <source>
        <dbReference type="ARBA" id="ARBA00022989"/>
    </source>
</evidence>
<evidence type="ECO:0000256" key="12">
    <source>
        <dbReference type="ARBA" id="ARBA00033708"/>
    </source>
</evidence>
<keyword evidence="6" id="KW-0769">Symport</keyword>
<reference evidence="16" key="1">
    <citation type="journal article" date="2019" name="Int. J. Syst. Evol. Microbiol.">
        <title>The Global Catalogue of Microorganisms (GCM) 10K type strain sequencing project: providing services to taxonomists for standard genome sequencing and annotation.</title>
        <authorList>
            <consortium name="The Broad Institute Genomics Platform"/>
            <consortium name="The Broad Institute Genome Sequencing Center for Infectious Disease"/>
            <person name="Wu L."/>
            <person name="Ma J."/>
        </authorList>
    </citation>
    <scope>NUCLEOTIDE SEQUENCE [LARGE SCALE GENOMIC DNA]</scope>
    <source>
        <strain evidence="16">CGMCC 4.1467</strain>
    </source>
</reference>
<feature type="transmembrane region" description="Helical" evidence="14">
    <location>
        <begin position="119"/>
        <end position="147"/>
    </location>
</feature>
<keyword evidence="3" id="KW-0813">Transport</keyword>
<dbReference type="Gene3D" id="1.20.1730.10">
    <property type="entry name" value="Sodium/glucose cotransporter"/>
    <property type="match status" value="1"/>
</dbReference>
<dbReference type="Pfam" id="PF00474">
    <property type="entry name" value="SSF"/>
    <property type="match status" value="2"/>
</dbReference>
<evidence type="ECO:0000256" key="10">
    <source>
        <dbReference type="ARBA" id="ARBA00023136"/>
    </source>
</evidence>
<keyword evidence="4" id="KW-1003">Cell membrane</keyword>
<feature type="transmembrane region" description="Helical" evidence="14">
    <location>
        <begin position="479"/>
        <end position="505"/>
    </location>
</feature>
<evidence type="ECO:0000256" key="13">
    <source>
        <dbReference type="RuleBase" id="RU362091"/>
    </source>
</evidence>
<keyword evidence="7 14" id="KW-1133">Transmembrane helix</keyword>
<comment type="subcellular location">
    <subcellularLocation>
        <location evidence="1">Cell membrane</location>
        <topology evidence="1">Multi-pass membrane protein</topology>
    </subcellularLocation>
</comment>
<evidence type="ECO:0000256" key="2">
    <source>
        <dbReference type="ARBA" id="ARBA00006434"/>
    </source>
</evidence>
<gene>
    <name evidence="15" type="ORF">ACFQY0_19770</name>
</gene>
<name>A0ABW2LF83_9BACT</name>
<evidence type="ECO:0000256" key="14">
    <source>
        <dbReference type="SAM" id="Phobius"/>
    </source>
</evidence>
<evidence type="ECO:0000256" key="8">
    <source>
        <dbReference type="ARBA" id="ARBA00023053"/>
    </source>
</evidence>
<keyword evidence="5 14" id="KW-0812">Transmembrane</keyword>
<keyword evidence="10 14" id="KW-0472">Membrane</keyword>
<feature type="transmembrane region" description="Helical" evidence="14">
    <location>
        <begin position="446"/>
        <end position="467"/>
    </location>
</feature>
<dbReference type="InterPro" id="IPR001734">
    <property type="entry name" value="Na/solute_symporter"/>
</dbReference>
<evidence type="ECO:0000256" key="11">
    <source>
        <dbReference type="ARBA" id="ARBA00023201"/>
    </source>
</evidence>
<feature type="transmembrane region" description="Helical" evidence="14">
    <location>
        <begin position="418"/>
        <end position="439"/>
    </location>
</feature>
<feature type="transmembrane region" description="Helical" evidence="14">
    <location>
        <begin position="340"/>
        <end position="368"/>
    </location>
</feature>
<evidence type="ECO:0000256" key="6">
    <source>
        <dbReference type="ARBA" id="ARBA00022847"/>
    </source>
</evidence>
<evidence type="ECO:0000256" key="1">
    <source>
        <dbReference type="ARBA" id="ARBA00004651"/>
    </source>
</evidence>
<feature type="transmembrane region" description="Helical" evidence="14">
    <location>
        <begin position="201"/>
        <end position="222"/>
    </location>
</feature>
<dbReference type="EMBL" id="JBHTBS010000017">
    <property type="protein sequence ID" value="MFC7339441.1"/>
    <property type="molecule type" value="Genomic_DNA"/>
</dbReference>
<dbReference type="PROSITE" id="PS50283">
    <property type="entry name" value="NA_SOLUT_SYMP_3"/>
    <property type="match status" value="1"/>
</dbReference>
<comment type="catalytic activity">
    <reaction evidence="12">
        <text>L-proline(in) + Na(+)(in) = L-proline(out) + Na(+)(out)</text>
        <dbReference type="Rhea" id="RHEA:28967"/>
        <dbReference type="ChEBI" id="CHEBI:29101"/>
        <dbReference type="ChEBI" id="CHEBI:60039"/>
    </reaction>
</comment>
<dbReference type="InterPro" id="IPR038377">
    <property type="entry name" value="Na/Glc_symporter_sf"/>
</dbReference>
<feature type="transmembrane region" description="Helical" evidence="14">
    <location>
        <begin position="79"/>
        <end position="98"/>
    </location>
</feature>
<accession>A0ABW2LF83</accession>
<feature type="transmembrane region" description="Helical" evidence="14">
    <location>
        <begin position="175"/>
        <end position="194"/>
    </location>
</feature>
<keyword evidence="9" id="KW-0406">Ion transport</keyword>
<dbReference type="PANTHER" id="PTHR48086:SF3">
    <property type="entry name" value="SODIUM_PROLINE SYMPORTER"/>
    <property type="match status" value="1"/>
</dbReference>
<dbReference type="CDD" id="cd10322">
    <property type="entry name" value="SLC5sbd"/>
    <property type="match status" value="1"/>
</dbReference>
<feature type="transmembrane region" description="Helical" evidence="14">
    <location>
        <begin position="257"/>
        <end position="278"/>
    </location>
</feature>
<dbReference type="RefSeq" id="WP_379716265.1">
    <property type="nucleotide sequence ID" value="NZ_JBHTBS010000017.1"/>
</dbReference>
<evidence type="ECO:0000256" key="9">
    <source>
        <dbReference type="ARBA" id="ARBA00023065"/>
    </source>
</evidence>
<feature type="transmembrane region" description="Helical" evidence="14">
    <location>
        <begin position="389"/>
        <end position="406"/>
    </location>
</feature>
<evidence type="ECO:0000313" key="16">
    <source>
        <dbReference type="Proteomes" id="UP001596472"/>
    </source>
</evidence>
<keyword evidence="11" id="KW-0739">Sodium transport</keyword>
<evidence type="ECO:0000256" key="5">
    <source>
        <dbReference type="ARBA" id="ARBA00022692"/>
    </source>
</evidence>
<dbReference type="InterPro" id="IPR050277">
    <property type="entry name" value="Sodium:Solute_Symporter"/>
</dbReference>
<comment type="caution">
    <text evidence="15">The sequence shown here is derived from an EMBL/GenBank/DDBJ whole genome shotgun (WGS) entry which is preliminary data.</text>
</comment>
<evidence type="ECO:0000313" key="15">
    <source>
        <dbReference type="EMBL" id="MFC7339441.1"/>
    </source>
</evidence>
<comment type="similarity">
    <text evidence="2 13">Belongs to the sodium:solute symporter (SSF) (TC 2.A.21) family.</text>
</comment>
<evidence type="ECO:0000256" key="4">
    <source>
        <dbReference type="ARBA" id="ARBA00022475"/>
    </source>
</evidence>
<feature type="transmembrane region" description="Helical" evidence="14">
    <location>
        <begin position="32"/>
        <end position="59"/>
    </location>
</feature>
<dbReference type="Proteomes" id="UP001596472">
    <property type="component" value="Unassembled WGS sequence"/>
</dbReference>
<keyword evidence="16" id="KW-1185">Reference proteome</keyword>
<protein>
    <submittedName>
        <fullName evidence="15">Sodium:solute symporter</fullName>
    </submittedName>
</protein>
<evidence type="ECO:0000256" key="3">
    <source>
        <dbReference type="ARBA" id="ARBA00022448"/>
    </source>
</evidence>